<dbReference type="InterPro" id="IPR036964">
    <property type="entry name" value="RASGEF_cat_dom_sf"/>
</dbReference>
<accession>A0AAD5Y4Q4</accession>
<dbReference type="Proteomes" id="UP001210925">
    <property type="component" value="Unassembled WGS sequence"/>
</dbReference>
<evidence type="ECO:0000313" key="2">
    <source>
        <dbReference type="EMBL" id="KAJ3258771.1"/>
    </source>
</evidence>
<dbReference type="GO" id="GO:0007264">
    <property type="term" value="P:small GTPase-mediated signal transduction"/>
    <property type="evidence" value="ECO:0007669"/>
    <property type="project" value="InterPro"/>
</dbReference>
<dbReference type="InterPro" id="IPR023578">
    <property type="entry name" value="Ras_GEF_dom_sf"/>
</dbReference>
<feature type="region of interest" description="Disordered" evidence="1">
    <location>
        <begin position="182"/>
        <end position="208"/>
    </location>
</feature>
<dbReference type="SUPFAM" id="SSF50729">
    <property type="entry name" value="PH domain-like"/>
    <property type="match status" value="1"/>
</dbReference>
<dbReference type="GO" id="GO:0005085">
    <property type="term" value="F:guanyl-nucleotide exchange factor activity"/>
    <property type="evidence" value="ECO:0007669"/>
    <property type="project" value="InterPro"/>
</dbReference>
<keyword evidence="3" id="KW-1185">Reference proteome</keyword>
<dbReference type="Gene3D" id="1.10.840.10">
    <property type="entry name" value="Ras guanine-nucleotide exchange factors catalytic domain"/>
    <property type="match status" value="1"/>
</dbReference>
<feature type="region of interest" description="Disordered" evidence="1">
    <location>
        <begin position="221"/>
        <end position="270"/>
    </location>
</feature>
<dbReference type="InterPro" id="IPR011993">
    <property type="entry name" value="PH-like_dom_sf"/>
</dbReference>
<protein>
    <submittedName>
        <fullName evidence="2">Uncharacterized protein</fullName>
    </submittedName>
</protein>
<proteinExistence type="predicted"/>
<feature type="compositionally biased region" description="Low complexity" evidence="1">
    <location>
        <begin position="227"/>
        <end position="241"/>
    </location>
</feature>
<organism evidence="2 3">
    <name type="scientific">Boothiomyces macroporosus</name>
    <dbReference type="NCBI Taxonomy" id="261099"/>
    <lineage>
        <taxon>Eukaryota</taxon>
        <taxon>Fungi</taxon>
        <taxon>Fungi incertae sedis</taxon>
        <taxon>Chytridiomycota</taxon>
        <taxon>Chytridiomycota incertae sedis</taxon>
        <taxon>Chytridiomycetes</taxon>
        <taxon>Rhizophydiales</taxon>
        <taxon>Terramycetaceae</taxon>
        <taxon>Boothiomyces</taxon>
    </lineage>
</organism>
<dbReference type="EMBL" id="JADGKB010000024">
    <property type="protein sequence ID" value="KAJ3258771.1"/>
    <property type="molecule type" value="Genomic_DNA"/>
</dbReference>
<dbReference type="Gene3D" id="2.30.29.30">
    <property type="entry name" value="Pleckstrin-homology domain (PH domain)/Phosphotyrosine-binding domain (PTB)"/>
    <property type="match status" value="1"/>
</dbReference>
<sequence length="439" mass="50217">MTYRQALAAARVPFIPYLGITLSDLTYVWECIKKDKNKPERVAQYNERLIQFNHLIDQIGYIQNSCYYRIALNPLIISFIEKDYYNFPQEIKTKQDQQYALSYQLESKSDTVPSIKDDPDWKLFASLKIKGRRPSIEVINTAIMNNFASKTLPGRNADLDSLFLGKKKKSRPKIDINIYQAPDIPKPEIHSANPAFESSDDDKERPRHKLKLSGLMKAFARKKKRSSASSLNSVNSEVENSPIEPKTVDLPLLTSPSVSTKDLSEPTKNTIPVSLKHNMSFTDKIQQTPWEVAGSLSLQGYLLKKEEFDCDGNQIRSNDWEPYWFVLEGCQLSIYQTEPKKSKSINMLSKIKSTDALTEKIVRKDAKKKYQSFDHLKEKDLSKPNLLNSLKSESTVDLRIDTQPKSKFSSTVDLLQSPEEFPMEKKFSTSLLVLLANLD</sequence>
<evidence type="ECO:0000313" key="3">
    <source>
        <dbReference type="Proteomes" id="UP001210925"/>
    </source>
</evidence>
<feature type="compositionally biased region" description="Polar residues" evidence="1">
    <location>
        <begin position="254"/>
        <end position="270"/>
    </location>
</feature>
<dbReference type="SUPFAM" id="SSF48366">
    <property type="entry name" value="Ras GEF"/>
    <property type="match status" value="1"/>
</dbReference>
<dbReference type="AlphaFoldDB" id="A0AAD5Y4Q4"/>
<evidence type="ECO:0000256" key="1">
    <source>
        <dbReference type="SAM" id="MobiDB-lite"/>
    </source>
</evidence>
<reference evidence="2" key="1">
    <citation type="submission" date="2020-05" db="EMBL/GenBank/DDBJ databases">
        <title>Phylogenomic resolution of chytrid fungi.</title>
        <authorList>
            <person name="Stajich J.E."/>
            <person name="Amses K."/>
            <person name="Simmons R."/>
            <person name="Seto K."/>
            <person name="Myers J."/>
            <person name="Bonds A."/>
            <person name="Quandt C.A."/>
            <person name="Barry K."/>
            <person name="Liu P."/>
            <person name="Grigoriev I."/>
            <person name="Longcore J.E."/>
            <person name="James T.Y."/>
        </authorList>
    </citation>
    <scope>NUCLEOTIDE SEQUENCE</scope>
    <source>
        <strain evidence="2">PLAUS21</strain>
    </source>
</reference>
<gene>
    <name evidence="2" type="ORF">HK103_003365</name>
</gene>
<comment type="caution">
    <text evidence="2">The sequence shown here is derived from an EMBL/GenBank/DDBJ whole genome shotgun (WGS) entry which is preliminary data.</text>
</comment>
<name>A0AAD5Y4Q4_9FUNG</name>